<dbReference type="InterPro" id="IPR010982">
    <property type="entry name" value="Lambda_DNA-bd_dom_sf"/>
</dbReference>
<dbReference type="SUPFAM" id="SSF47413">
    <property type="entry name" value="lambda repressor-like DNA-binding domains"/>
    <property type="match status" value="1"/>
</dbReference>
<evidence type="ECO:0000313" key="3">
    <source>
        <dbReference type="Proteomes" id="UP000821846"/>
    </source>
</evidence>
<gene>
    <name evidence="2" type="ORF">HFM93_07755</name>
</gene>
<dbReference type="EMBL" id="JAAWUZ010000023">
    <property type="protein sequence ID" value="NSG30165.1"/>
    <property type="molecule type" value="Genomic_DNA"/>
</dbReference>
<proteinExistence type="predicted"/>
<evidence type="ECO:0000313" key="2">
    <source>
        <dbReference type="EMBL" id="NSG30165.1"/>
    </source>
</evidence>
<protein>
    <submittedName>
        <fullName evidence="2">Helix-turn-helix transcriptional regulator</fullName>
    </submittedName>
</protein>
<organism evidence="2 3">
    <name type="scientific">Faecalicatena fissicatena</name>
    <dbReference type="NCBI Taxonomy" id="290055"/>
    <lineage>
        <taxon>Bacteria</taxon>
        <taxon>Bacillati</taxon>
        <taxon>Bacillota</taxon>
        <taxon>Clostridia</taxon>
        <taxon>Lachnospirales</taxon>
        <taxon>Lachnospiraceae</taxon>
        <taxon>Faecalicatena</taxon>
    </lineage>
</organism>
<feature type="domain" description="HTH cro/C1-type" evidence="1">
    <location>
        <begin position="7"/>
        <end position="63"/>
    </location>
</feature>
<evidence type="ECO:0000259" key="1">
    <source>
        <dbReference type="SMART" id="SM00530"/>
    </source>
</evidence>
<dbReference type="RefSeq" id="WP_173866335.1">
    <property type="nucleotide sequence ID" value="NZ_JAAWUU010000023.1"/>
</dbReference>
<dbReference type="SMART" id="SM00530">
    <property type="entry name" value="HTH_XRE"/>
    <property type="match status" value="1"/>
</dbReference>
<dbReference type="InterPro" id="IPR001387">
    <property type="entry name" value="Cro/C1-type_HTH"/>
</dbReference>
<accession>A0ABX2GXL2</accession>
<keyword evidence="3" id="KW-1185">Reference proteome</keyword>
<reference evidence="2 3" key="1">
    <citation type="journal article" date="2020" name="Cell Host Microbe">
        <title>Functional and Genomic Variation between Human-Derived Isolates of Lachnospiraceae Reveals Inter- and Intra-Species Diversity.</title>
        <authorList>
            <person name="Sorbara M.T."/>
            <person name="Littmann E.R."/>
            <person name="Fontana E."/>
            <person name="Moody T.U."/>
            <person name="Kohout C.E."/>
            <person name="Gjonbalaj M."/>
            <person name="Eaton V."/>
            <person name="Seok R."/>
            <person name="Leiner I.M."/>
            <person name="Pamer E.G."/>
        </authorList>
    </citation>
    <scope>NUCLEOTIDE SEQUENCE [LARGE SCALE GENOMIC DNA]</scope>
    <source>
        <strain evidence="2 3">MSK.14.16</strain>
    </source>
</reference>
<dbReference type="CDD" id="cd00093">
    <property type="entry name" value="HTH_XRE"/>
    <property type="match status" value="1"/>
</dbReference>
<comment type="caution">
    <text evidence="2">The sequence shown here is derived from an EMBL/GenBank/DDBJ whole genome shotgun (WGS) entry which is preliminary data.</text>
</comment>
<sequence>MSIFSQLLSEYMKQKKIQTYRLAQYCGYDRGNMYKIINGKRNPPGKEFVEKVAGYMHLTPLEKTKLYEAYQISIVGYDIYYRRKAVLEFLTEVDAGRELDFALQPIRAEQGFEMEDKTFMLLEGRHAVRSALMYMTADETHQSEGHIRMLLQPETDFLASILAMCSNSGIQTWVDHIFCLDDTNKATGKDKNYNLTCLKNILPLYHYNYEYQTWYYYGYIPGQNQMFALFPYMVLTSGYACILTADLKKGYLTKEPEMLKMLSEIFENCHSHASRFASLADSANHAAEQMAFLSATFSERSTGYSLQMEPCFMPVLTKEILQKYLRKDLPGREIFLAQLLDYTRQLAKQKMIYICSMEGILKFLQNGRIPEIPDGLYEIPSVSDRIQIVKALLDPERATRLRILKNNIGNTETPVYLYIRPKTGTLRLPLATDQMVNLQIQETGMLEAFYDFCENLDEEMFYSFEEAEQIVEEEMKAGDWKTE</sequence>
<name>A0ABX2GXL2_9FIRM</name>
<dbReference type="Proteomes" id="UP000821846">
    <property type="component" value="Unassembled WGS sequence"/>
</dbReference>